<evidence type="ECO:0000256" key="1">
    <source>
        <dbReference type="SAM" id="Phobius"/>
    </source>
</evidence>
<reference evidence="2 3" key="1">
    <citation type="submission" date="2017-12" db="EMBL/GenBank/DDBJ databases">
        <title>The genome sequence of Caulobacter sp. 410.</title>
        <authorList>
            <person name="Gao J."/>
            <person name="Mao X."/>
            <person name="Sun J."/>
        </authorList>
    </citation>
    <scope>NUCLEOTIDE SEQUENCE [LARGE SCALE GENOMIC DNA]</scope>
    <source>
        <strain evidence="2 3">410</strain>
    </source>
</reference>
<keyword evidence="1" id="KW-0812">Transmembrane</keyword>
<accession>A0A2N5D6U7</accession>
<dbReference type="Proteomes" id="UP000234479">
    <property type="component" value="Unassembled WGS sequence"/>
</dbReference>
<dbReference type="AlphaFoldDB" id="A0A2N5D6U7"/>
<sequence>MPDALDAPADHASAFFRRLHPVTRIVAAAGLVSFCGDMMQLVGIVSAFQHGAAAQPMGVTIAGFLTSLGYSIGYVGAAATVEYLFRIWREVKAIRERG</sequence>
<feature type="transmembrane region" description="Helical" evidence="1">
    <location>
        <begin position="25"/>
        <end position="49"/>
    </location>
</feature>
<dbReference type="RefSeq" id="WP_101719629.1">
    <property type="nucleotide sequence ID" value="NZ_PJRS01000041.1"/>
</dbReference>
<dbReference type="EMBL" id="PJRS01000041">
    <property type="protein sequence ID" value="PLR21789.1"/>
    <property type="molecule type" value="Genomic_DNA"/>
</dbReference>
<name>A0A2N5D6U7_9CAUL</name>
<feature type="transmembrane region" description="Helical" evidence="1">
    <location>
        <begin position="61"/>
        <end position="85"/>
    </location>
</feature>
<evidence type="ECO:0008006" key="4">
    <source>
        <dbReference type="Google" id="ProtNLM"/>
    </source>
</evidence>
<keyword evidence="1" id="KW-1133">Transmembrane helix</keyword>
<protein>
    <recommendedName>
        <fullName evidence="4">MFS transporter</fullName>
    </recommendedName>
</protein>
<gene>
    <name evidence="2" type="ORF">SGCZBJ_19600</name>
</gene>
<comment type="caution">
    <text evidence="2">The sequence shown here is derived from an EMBL/GenBank/DDBJ whole genome shotgun (WGS) entry which is preliminary data.</text>
</comment>
<evidence type="ECO:0000313" key="3">
    <source>
        <dbReference type="Proteomes" id="UP000234479"/>
    </source>
</evidence>
<dbReference type="OrthoDB" id="7192694at2"/>
<evidence type="ECO:0000313" key="2">
    <source>
        <dbReference type="EMBL" id="PLR21789.1"/>
    </source>
</evidence>
<keyword evidence="3" id="KW-1185">Reference proteome</keyword>
<proteinExistence type="predicted"/>
<keyword evidence="1" id="KW-0472">Membrane</keyword>
<organism evidence="2 3">
    <name type="scientific">Caulobacter zeae</name>
    <dbReference type="NCBI Taxonomy" id="2055137"/>
    <lineage>
        <taxon>Bacteria</taxon>
        <taxon>Pseudomonadati</taxon>
        <taxon>Pseudomonadota</taxon>
        <taxon>Alphaproteobacteria</taxon>
        <taxon>Caulobacterales</taxon>
        <taxon>Caulobacteraceae</taxon>
        <taxon>Caulobacter</taxon>
    </lineage>
</organism>